<reference evidence="2" key="1">
    <citation type="submission" date="2013-12" db="EMBL/GenBank/DDBJ databases">
        <title>The Genome Sequence of Aphanomyces astaci APO3.</title>
        <authorList>
            <consortium name="The Broad Institute Genomics Platform"/>
            <person name="Russ C."/>
            <person name="Tyler B."/>
            <person name="van West P."/>
            <person name="Dieguez-Uribeondo J."/>
            <person name="Young S.K."/>
            <person name="Zeng Q."/>
            <person name="Gargeya S."/>
            <person name="Fitzgerald M."/>
            <person name="Abouelleil A."/>
            <person name="Alvarado L."/>
            <person name="Chapman S.B."/>
            <person name="Gainer-Dewar J."/>
            <person name="Goldberg J."/>
            <person name="Griggs A."/>
            <person name="Gujja S."/>
            <person name="Hansen M."/>
            <person name="Howarth C."/>
            <person name="Imamovic A."/>
            <person name="Ireland A."/>
            <person name="Larimer J."/>
            <person name="McCowan C."/>
            <person name="Murphy C."/>
            <person name="Pearson M."/>
            <person name="Poon T.W."/>
            <person name="Priest M."/>
            <person name="Roberts A."/>
            <person name="Saif S."/>
            <person name="Shea T."/>
            <person name="Sykes S."/>
            <person name="Wortman J."/>
            <person name="Nusbaum C."/>
            <person name="Birren B."/>
        </authorList>
    </citation>
    <scope>NUCLEOTIDE SEQUENCE [LARGE SCALE GENOMIC DNA]</scope>
    <source>
        <strain evidence="2">APO3</strain>
    </source>
</reference>
<dbReference type="EMBL" id="KI913122">
    <property type="protein sequence ID" value="ETV82566.1"/>
    <property type="molecule type" value="Genomic_DNA"/>
</dbReference>
<feature type="region of interest" description="Disordered" evidence="1">
    <location>
        <begin position="183"/>
        <end position="208"/>
    </location>
</feature>
<accession>W4GTE8</accession>
<feature type="compositionally biased region" description="Pro residues" evidence="1">
    <location>
        <begin position="138"/>
        <end position="152"/>
    </location>
</feature>
<evidence type="ECO:0000256" key="1">
    <source>
        <dbReference type="SAM" id="MobiDB-lite"/>
    </source>
</evidence>
<protein>
    <submittedName>
        <fullName evidence="2">Uncharacterized protein</fullName>
    </submittedName>
</protein>
<proteinExistence type="predicted"/>
<gene>
    <name evidence="2" type="ORF">H257_05163</name>
</gene>
<feature type="region of interest" description="Disordered" evidence="1">
    <location>
        <begin position="31"/>
        <end position="157"/>
    </location>
</feature>
<dbReference type="GeneID" id="20807159"/>
<dbReference type="AlphaFoldDB" id="W4GTE8"/>
<dbReference type="VEuPathDB" id="FungiDB:H257_05163"/>
<name>W4GTE8_APHAT</name>
<sequence>MSFNAGVKTTLLQYPTNNRICGDSTRRRMMVRSGLRPSKLPTDSARSLPNTTTTQRPQTMPPSHGGSSYHEFNQDHPTRTLGRAPLASKAASFGPPTRHVQSSSSSVHPPRTHMQDNAPSNHSHMHPLPTHSTDEPVQPQPPPTQQPHPMHPLPIGRQRSEPIMVPKVAANSGAFVAPATQKHHAVPSAAAAAHSPPPAHLPRKKVDDDDDDDEIHIMMDDGDAGKNSFLDTEHSSVDDWDDAETLSSMRDVRGIRERAKLIRSMSKNLHMPPSSTASMGPNTSIIIEPHHRRNDTTPILATRITSLSEHDYASDEEEF</sequence>
<feature type="compositionally biased region" description="Low complexity" evidence="1">
    <location>
        <begin position="49"/>
        <end position="62"/>
    </location>
</feature>
<dbReference type="RefSeq" id="XP_009828235.1">
    <property type="nucleotide sequence ID" value="XM_009829933.1"/>
</dbReference>
<evidence type="ECO:0000313" key="2">
    <source>
        <dbReference type="EMBL" id="ETV82566.1"/>
    </source>
</evidence>
<dbReference type="OrthoDB" id="73180at2759"/>
<organism evidence="2">
    <name type="scientific">Aphanomyces astaci</name>
    <name type="common">Crayfish plague agent</name>
    <dbReference type="NCBI Taxonomy" id="112090"/>
    <lineage>
        <taxon>Eukaryota</taxon>
        <taxon>Sar</taxon>
        <taxon>Stramenopiles</taxon>
        <taxon>Oomycota</taxon>
        <taxon>Saprolegniomycetes</taxon>
        <taxon>Saprolegniales</taxon>
        <taxon>Verrucalvaceae</taxon>
        <taxon>Aphanomyces</taxon>
    </lineage>
</organism>